<name>A0A2H4UW20_9VIRU</name>
<evidence type="ECO:0000313" key="1">
    <source>
        <dbReference type="EMBL" id="ATZ81035.1"/>
    </source>
</evidence>
<reference evidence="1" key="1">
    <citation type="journal article" date="2017" name="Elife">
        <title>The kinetoplastid-infecting Bodo saltans virus (BsV), a window into the most abundant giant viruses in the sea.</title>
        <authorList>
            <person name="Deeg C.M."/>
            <person name="Chow C.-E.T."/>
            <person name="Suttle C.A."/>
        </authorList>
    </citation>
    <scope>NUCLEOTIDE SEQUENCE</scope>
    <source>
        <strain evidence="1">NG1</strain>
    </source>
</reference>
<dbReference type="EMBL" id="MF782455">
    <property type="protein sequence ID" value="ATZ81035.1"/>
    <property type="molecule type" value="Genomic_DNA"/>
</dbReference>
<proteinExistence type="predicted"/>
<evidence type="ECO:0000313" key="2">
    <source>
        <dbReference type="Proteomes" id="UP000240325"/>
    </source>
</evidence>
<accession>A0A2H4UW20</accession>
<protein>
    <submittedName>
        <fullName evidence="1">Uncharacterized protein</fullName>
    </submittedName>
</protein>
<sequence length="69" mass="8820">MFFINFRFVRWTTLEKAKVMSVERRMIKDVEHLREMERIRNTDFVSRWSSWRKLYRIVNNIFFLNKFKK</sequence>
<dbReference type="Proteomes" id="UP000240325">
    <property type="component" value="Segment"/>
</dbReference>
<organism evidence="1">
    <name type="scientific">Bodo saltans virus</name>
    <dbReference type="NCBI Taxonomy" id="2024608"/>
    <lineage>
        <taxon>Viruses</taxon>
        <taxon>Varidnaviria</taxon>
        <taxon>Bamfordvirae</taxon>
        <taxon>Nucleocytoviricota</taxon>
        <taxon>Megaviricetes</taxon>
        <taxon>Imitervirales</taxon>
        <taxon>Mimiviridae</taxon>
        <taxon>Klosneuvirinae</taxon>
        <taxon>Theiavirus</taxon>
        <taxon>Theiavirus salishense</taxon>
    </lineage>
</organism>
<keyword evidence="2" id="KW-1185">Reference proteome</keyword>
<gene>
    <name evidence="1" type="ORF">BMW23_0990</name>
</gene>